<evidence type="ECO:0000313" key="1">
    <source>
        <dbReference type="EMBL" id="KAJ7318867.1"/>
    </source>
</evidence>
<dbReference type="Gene3D" id="3.90.175.10">
    <property type="entry name" value="Diphtheria Toxin, domain 1"/>
    <property type="match status" value="1"/>
</dbReference>
<dbReference type="InterPro" id="IPR025051">
    <property type="entry name" value="DUF3990"/>
</dbReference>
<organism evidence="1 2">
    <name type="scientific">Desmophyllum pertusum</name>
    <dbReference type="NCBI Taxonomy" id="174260"/>
    <lineage>
        <taxon>Eukaryota</taxon>
        <taxon>Metazoa</taxon>
        <taxon>Cnidaria</taxon>
        <taxon>Anthozoa</taxon>
        <taxon>Hexacorallia</taxon>
        <taxon>Scleractinia</taxon>
        <taxon>Caryophylliina</taxon>
        <taxon>Caryophylliidae</taxon>
        <taxon>Desmophyllum</taxon>
    </lineage>
</organism>
<gene>
    <name evidence="1" type="ORF">OS493_037278</name>
</gene>
<dbReference type="AlphaFoldDB" id="A0A9X0CCL5"/>
<dbReference type="EMBL" id="MU827846">
    <property type="protein sequence ID" value="KAJ7318867.1"/>
    <property type="molecule type" value="Genomic_DNA"/>
</dbReference>
<keyword evidence="2" id="KW-1185">Reference proteome</keyword>
<dbReference type="Proteomes" id="UP001163046">
    <property type="component" value="Unassembled WGS sequence"/>
</dbReference>
<dbReference type="OrthoDB" id="5947100at2759"/>
<reference evidence="1" key="1">
    <citation type="submission" date="2023-01" db="EMBL/GenBank/DDBJ databases">
        <title>Genome assembly of the deep-sea coral Lophelia pertusa.</title>
        <authorList>
            <person name="Herrera S."/>
            <person name="Cordes E."/>
        </authorList>
    </citation>
    <scope>NUCLEOTIDE SEQUENCE</scope>
    <source>
        <strain evidence="1">USNM1676648</strain>
        <tissue evidence="1">Polyp</tissue>
    </source>
</reference>
<protein>
    <submittedName>
        <fullName evidence="1">Uncharacterized protein</fullName>
    </submittedName>
</protein>
<name>A0A9X0CCL5_9CNID</name>
<proteinExistence type="predicted"/>
<dbReference type="Pfam" id="PF13151">
    <property type="entry name" value="DUF3990"/>
    <property type="match status" value="1"/>
</dbReference>
<comment type="caution">
    <text evidence="1">The sequence shown here is derived from an EMBL/GenBank/DDBJ whole genome shotgun (WGS) entry which is preliminary data.</text>
</comment>
<sequence>MIRARSTHQHIETCEMAELFIKDEFKYNLLLSPLPLSTDEKEIDENLSHVNIINLEIKREFQTSSIVDITRSTFNDLVSEDEGNIVLFHGTDHQSACDILSRRIDLRRGRRKRDFSCGSGFYLTSSLDDALNWANSTTAKPAVLIFQVNRREYLDDDDRKLNLCEKEERWREIVSLFRSDKLTAKTQRSFPSA</sequence>
<accession>A0A9X0CCL5</accession>
<dbReference type="SUPFAM" id="SSF56399">
    <property type="entry name" value="ADP-ribosylation"/>
    <property type="match status" value="1"/>
</dbReference>
<evidence type="ECO:0000313" key="2">
    <source>
        <dbReference type="Proteomes" id="UP001163046"/>
    </source>
</evidence>